<feature type="compositionally biased region" description="Acidic residues" evidence="4">
    <location>
        <begin position="105"/>
        <end position="121"/>
    </location>
</feature>
<feature type="compositionally biased region" description="Basic and acidic residues" evidence="4">
    <location>
        <begin position="286"/>
        <end position="322"/>
    </location>
</feature>
<feature type="compositionally biased region" description="Polar residues" evidence="4">
    <location>
        <begin position="325"/>
        <end position="336"/>
    </location>
</feature>
<dbReference type="InterPro" id="IPR017923">
    <property type="entry name" value="TFIIS_N"/>
</dbReference>
<keyword evidence="2 3" id="KW-0539">Nucleus</keyword>
<dbReference type="VEuPathDB" id="VectorBase:GBRI013171"/>
<reference evidence="7" key="1">
    <citation type="submission" date="2014-03" db="EMBL/GenBank/DDBJ databases">
        <authorList>
            <person name="Aksoy S."/>
            <person name="Warren W."/>
            <person name="Wilson R.K."/>
        </authorList>
    </citation>
    <scope>NUCLEOTIDE SEQUENCE [LARGE SCALE GENOMIC DNA]</scope>
    <source>
        <strain evidence="7">IAEA</strain>
    </source>
</reference>
<dbReference type="SUPFAM" id="SSF47676">
    <property type="entry name" value="Conserved domain common to transcription factors TFIIS, elongin A, CRSP70"/>
    <property type="match status" value="1"/>
</dbReference>
<dbReference type="SMART" id="SM00509">
    <property type="entry name" value="TFS2N"/>
    <property type="match status" value="1"/>
</dbReference>
<dbReference type="InterPro" id="IPR010684">
    <property type="entry name" value="RNA_pol_II_trans_fac_SIII_A"/>
</dbReference>
<feature type="compositionally biased region" description="Basic and acidic residues" evidence="4">
    <location>
        <begin position="163"/>
        <end position="177"/>
    </location>
</feature>
<feature type="compositionally biased region" description="Basic residues" evidence="4">
    <location>
        <begin position="271"/>
        <end position="285"/>
    </location>
</feature>
<dbReference type="PANTHER" id="PTHR15141:SF76">
    <property type="entry name" value="TRANSCRIPTION ELONGATION FACTOR B POLYPEPTIDE 3"/>
    <property type="match status" value="1"/>
</dbReference>
<dbReference type="AlphaFoldDB" id="A0A1A9WBE6"/>
<dbReference type="Gene3D" id="1.20.930.10">
    <property type="entry name" value="Conserved domain common to transcription factors TFIIS, elongin A, CRSP70"/>
    <property type="match status" value="1"/>
</dbReference>
<evidence type="ECO:0000313" key="7">
    <source>
        <dbReference type="Proteomes" id="UP000091820"/>
    </source>
</evidence>
<dbReference type="InterPro" id="IPR003617">
    <property type="entry name" value="TFIIS/CRSP70_N_sub"/>
</dbReference>
<sequence>MSSTTSIVEVIQHYQRSIGSSQDDEARLLHCINKLYKLPIKVEHLQETGVGKTVNSLRKYNGEIGVAAKTLVTKWKAMVAAEEEPMDTTTSATSAYKENGRNSEENDDNNDDDDDDDEESDYQNNSSPKEQKNHKEQRNEKIYKDIRSHSKDICTTPSSLRENSSEKDIKNLNEQHHKSSSSSLYSGNERKDKEKYHKSRSSSSTNGNKDRGRDKDKREHKDKHKERDGEKIKKEVNHHQVKSETSTNITSGSYSSSSSSSSKKRTDEKQKHHSHHTHHHHHQHREKTDNHKHREENKYKSSSRDKERIKEKSSANSAKEDESPAVNSAVTSNLKNESFERKRRRNSDDDSNGFLSPRPKTAKIKKSSSKQDSKNEKNEIENENDNDNENEEEGGFDSSTGANFADVLGMLNAPTKKIKKTIKCSSSPAGNSTSKLPGNSYNNSPYSSCSSSSSKVNASKSVPTYSYTPTPITTSVSASVSAKPDLLAPTAKLEPLDPSIALELPTISTNYKPMPLNQTVMDCVFNTNISSSSKPIRTLTDAEALNHGISSKTIRTKIYSGARTGQIFQVPSLFDLCIRILQKNIDALEYTGGVPFEVLRPVLERATPHQLLVFEDYNPYLMEDSDVLWQLHVQRNYRTQKRLENESWREMYIRCQEDQERKLSFLADSIKQSQKIAAAPVRKTQLAFVDSMVKPPRNIQRKQEQFGTQAKLVATPAARVAALSNVTPNAAKTDDIRLKVASSIRDHAQVSSAAPVRPKKAPLMQKTLQFIRGRHKR</sequence>
<dbReference type="STRING" id="37001.A0A1A9WBE6"/>
<feature type="region of interest" description="Disordered" evidence="4">
    <location>
        <begin position="421"/>
        <end position="462"/>
    </location>
</feature>
<feature type="compositionally biased region" description="Basic and acidic residues" evidence="4">
    <location>
        <begin position="208"/>
        <end position="242"/>
    </location>
</feature>
<feature type="compositionally biased region" description="Low complexity" evidence="4">
    <location>
        <begin position="439"/>
        <end position="462"/>
    </location>
</feature>
<dbReference type="InterPro" id="IPR035441">
    <property type="entry name" value="TFIIS/LEDGF_dom_sf"/>
</dbReference>
<dbReference type="Proteomes" id="UP000091820">
    <property type="component" value="Unassembled WGS sequence"/>
</dbReference>
<dbReference type="GO" id="GO:0006368">
    <property type="term" value="P:transcription elongation by RNA polymerase II"/>
    <property type="evidence" value="ECO:0007669"/>
    <property type="project" value="InterPro"/>
</dbReference>
<proteinExistence type="predicted"/>
<feature type="compositionally biased region" description="Polar residues" evidence="4">
    <location>
        <begin position="153"/>
        <end position="162"/>
    </location>
</feature>
<dbReference type="GO" id="GO:0070449">
    <property type="term" value="C:elongin complex"/>
    <property type="evidence" value="ECO:0007669"/>
    <property type="project" value="InterPro"/>
</dbReference>
<feature type="compositionally biased region" description="Basic and acidic residues" evidence="4">
    <location>
        <begin position="129"/>
        <end position="152"/>
    </location>
</feature>
<evidence type="ECO:0000256" key="1">
    <source>
        <dbReference type="ARBA" id="ARBA00004123"/>
    </source>
</evidence>
<accession>A0A1A9WBE6</accession>
<dbReference type="EnsemblMetazoa" id="GBRI013171-RA">
    <property type="protein sequence ID" value="GBRI013171-PA"/>
    <property type="gene ID" value="GBRI013171"/>
</dbReference>
<feature type="compositionally biased region" description="Polar residues" evidence="4">
    <location>
        <begin position="424"/>
        <end position="437"/>
    </location>
</feature>
<dbReference type="Pfam" id="PF06881">
    <property type="entry name" value="Elongin_A"/>
    <property type="match status" value="1"/>
</dbReference>
<feature type="compositionally biased region" description="Acidic residues" evidence="4">
    <location>
        <begin position="381"/>
        <end position="395"/>
    </location>
</feature>
<organism evidence="6 7">
    <name type="scientific">Glossina brevipalpis</name>
    <dbReference type="NCBI Taxonomy" id="37001"/>
    <lineage>
        <taxon>Eukaryota</taxon>
        <taxon>Metazoa</taxon>
        <taxon>Ecdysozoa</taxon>
        <taxon>Arthropoda</taxon>
        <taxon>Hexapoda</taxon>
        <taxon>Insecta</taxon>
        <taxon>Pterygota</taxon>
        <taxon>Neoptera</taxon>
        <taxon>Endopterygota</taxon>
        <taxon>Diptera</taxon>
        <taxon>Brachycera</taxon>
        <taxon>Muscomorpha</taxon>
        <taxon>Hippoboscoidea</taxon>
        <taxon>Glossinidae</taxon>
        <taxon>Glossina</taxon>
    </lineage>
</organism>
<dbReference type="Gene3D" id="6.10.250.3180">
    <property type="match status" value="1"/>
</dbReference>
<feature type="domain" description="TFIIS N-terminal" evidence="5">
    <location>
        <begin position="9"/>
        <end position="82"/>
    </location>
</feature>
<dbReference type="Pfam" id="PF08711">
    <property type="entry name" value="Med26"/>
    <property type="match status" value="1"/>
</dbReference>
<dbReference type="PROSITE" id="PS51319">
    <property type="entry name" value="TFIIS_N"/>
    <property type="match status" value="1"/>
</dbReference>
<comment type="subcellular location">
    <subcellularLocation>
        <location evidence="1 3">Nucleus</location>
    </subcellularLocation>
</comment>
<feature type="compositionally biased region" description="Polar residues" evidence="4">
    <location>
        <begin position="87"/>
        <end position="96"/>
    </location>
</feature>
<feature type="compositionally biased region" description="Low complexity" evidence="4">
    <location>
        <begin position="251"/>
        <end position="261"/>
    </location>
</feature>
<name>A0A1A9WBE6_9MUSC</name>
<feature type="region of interest" description="Disordered" evidence="4">
    <location>
        <begin position="82"/>
        <end position="402"/>
    </location>
</feature>
<dbReference type="InterPro" id="IPR051870">
    <property type="entry name" value="Elongin-A_domain"/>
</dbReference>
<protein>
    <recommendedName>
        <fullName evidence="5">TFIIS N-terminal domain-containing protein</fullName>
    </recommendedName>
</protein>
<evidence type="ECO:0000313" key="6">
    <source>
        <dbReference type="EnsemblMetazoa" id="GBRI013171-PA"/>
    </source>
</evidence>
<reference evidence="6" key="2">
    <citation type="submission" date="2020-05" db="UniProtKB">
        <authorList>
            <consortium name="EnsemblMetazoa"/>
        </authorList>
    </citation>
    <scope>IDENTIFICATION</scope>
    <source>
        <strain evidence="6">IAEA</strain>
    </source>
</reference>
<evidence type="ECO:0000256" key="3">
    <source>
        <dbReference type="PROSITE-ProRule" id="PRU00649"/>
    </source>
</evidence>
<evidence type="ECO:0000256" key="4">
    <source>
        <dbReference type="SAM" id="MobiDB-lite"/>
    </source>
</evidence>
<evidence type="ECO:0000256" key="2">
    <source>
        <dbReference type="ARBA" id="ARBA00023242"/>
    </source>
</evidence>
<evidence type="ECO:0000259" key="5">
    <source>
        <dbReference type="PROSITE" id="PS51319"/>
    </source>
</evidence>
<keyword evidence="7" id="KW-1185">Reference proteome</keyword>
<feature type="compositionally biased region" description="Basic and acidic residues" evidence="4">
    <location>
        <begin position="369"/>
        <end position="380"/>
    </location>
</feature>
<dbReference type="PANTHER" id="PTHR15141">
    <property type="entry name" value="TRANSCRIPTION ELONGATION FACTOR B POLYPEPTIDE 3"/>
    <property type="match status" value="1"/>
</dbReference>
<dbReference type="CDD" id="cd00183">
    <property type="entry name" value="TFIIS_I"/>
    <property type="match status" value="1"/>
</dbReference>